<dbReference type="RefSeq" id="WP_093088772.1">
    <property type="nucleotide sequence ID" value="NZ_FNBE01000017.1"/>
</dbReference>
<accession>A0A1G7YLD1</accession>
<keyword evidence="3" id="KW-1185">Reference proteome</keyword>
<feature type="compositionally biased region" description="Basic and acidic residues" evidence="1">
    <location>
        <begin position="8"/>
        <end position="24"/>
    </location>
</feature>
<dbReference type="AlphaFoldDB" id="A0A1G7YLD1"/>
<sequence length="112" mass="12141">MNYNMGDPRPDHGLRPGARRDRDAAGTQADSSTISTGEEAVAYLLAVPLLLPGASEDEQRDHMWLCGAALSRISEEVPLDVGTLWGIGQRLGIIHEQLCRIPGYIDSEPVMA</sequence>
<evidence type="ECO:0000313" key="3">
    <source>
        <dbReference type="Proteomes" id="UP000198967"/>
    </source>
</evidence>
<proteinExistence type="predicted"/>
<dbReference type="Proteomes" id="UP000198967">
    <property type="component" value="Unassembled WGS sequence"/>
</dbReference>
<feature type="region of interest" description="Disordered" evidence="1">
    <location>
        <begin position="1"/>
        <end position="34"/>
    </location>
</feature>
<reference evidence="2 3" key="1">
    <citation type="submission" date="2016-10" db="EMBL/GenBank/DDBJ databases">
        <authorList>
            <person name="de Groot N.N."/>
        </authorList>
    </citation>
    <scope>NUCLEOTIDE SEQUENCE [LARGE SCALE GENOMIC DNA]</scope>
    <source>
        <strain evidence="2 3">CGMCC 4.3143</strain>
    </source>
</reference>
<name>A0A1G7YLD1_PSEOR</name>
<gene>
    <name evidence="2" type="ORF">SAMN05216377_11788</name>
</gene>
<evidence type="ECO:0000313" key="2">
    <source>
        <dbReference type="EMBL" id="SDG97187.1"/>
    </source>
</evidence>
<evidence type="ECO:0000256" key="1">
    <source>
        <dbReference type="SAM" id="MobiDB-lite"/>
    </source>
</evidence>
<protein>
    <submittedName>
        <fullName evidence="2">Uncharacterized protein</fullName>
    </submittedName>
</protein>
<organism evidence="2 3">
    <name type="scientific">Pseudonocardia oroxyli</name>
    <dbReference type="NCBI Taxonomy" id="366584"/>
    <lineage>
        <taxon>Bacteria</taxon>
        <taxon>Bacillati</taxon>
        <taxon>Actinomycetota</taxon>
        <taxon>Actinomycetes</taxon>
        <taxon>Pseudonocardiales</taxon>
        <taxon>Pseudonocardiaceae</taxon>
        <taxon>Pseudonocardia</taxon>
    </lineage>
</organism>
<dbReference type="EMBL" id="FNBE01000017">
    <property type="protein sequence ID" value="SDG97187.1"/>
    <property type="molecule type" value="Genomic_DNA"/>
</dbReference>